<reference evidence="1" key="1">
    <citation type="submission" date="2021-02" db="EMBL/GenBank/DDBJ databases">
        <authorList>
            <person name="Bekaert M."/>
        </authorList>
    </citation>
    <scope>NUCLEOTIDE SEQUENCE</scope>
    <source>
        <strain evidence="1">IoA-00</strain>
    </source>
</reference>
<name>A0A7R8HDQ6_LEPSM</name>
<dbReference type="PANTHER" id="PTHR33964:SF9">
    <property type="match status" value="1"/>
</dbReference>
<protein>
    <submittedName>
        <fullName evidence="1">(salmon louse) hypothetical protein</fullName>
    </submittedName>
</protein>
<accession>A0A7R8HDQ6</accession>
<sequence>MWNYYTNWKAIIFWVNLGFICINTTKCQNCQTTNESLQKCIKMAEPLIKDSQNVFPSTEAEISHVCNNLFPRTWSDFIACVKKYTDNCLNNEEKNGFSIVLLETRLMLFIECVPTRIIKKVIWIFGNLF</sequence>
<dbReference type="AlphaFoldDB" id="A0A7R8HDQ6"/>
<proteinExistence type="predicted"/>
<evidence type="ECO:0000313" key="1">
    <source>
        <dbReference type="EMBL" id="CAF3027966.1"/>
    </source>
</evidence>
<dbReference type="EMBL" id="HG994587">
    <property type="protein sequence ID" value="CAF3027966.1"/>
    <property type="molecule type" value="Genomic_DNA"/>
</dbReference>
<gene>
    <name evidence="1" type="ORF">LSAA_13805</name>
</gene>
<evidence type="ECO:0000313" key="2">
    <source>
        <dbReference type="Proteomes" id="UP000675881"/>
    </source>
</evidence>
<keyword evidence="2" id="KW-1185">Reference proteome</keyword>
<dbReference type="PANTHER" id="PTHR33964">
    <property type="entry name" value="RE45066P-RELATED"/>
    <property type="match status" value="1"/>
</dbReference>
<dbReference type="Proteomes" id="UP000675881">
    <property type="component" value="Chromosome 8"/>
</dbReference>
<dbReference type="OrthoDB" id="10051804at2759"/>
<organism evidence="1 2">
    <name type="scientific">Lepeophtheirus salmonis</name>
    <name type="common">Salmon louse</name>
    <name type="synonym">Caligus salmonis</name>
    <dbReference type="NCBI Taxonomy" id="72036"/>
    <lineage>
        <taxon>Eukaryota</taxon>
        <taxon>Metazoa</taxon>
        <taxon>Ecdysozoa</taxon>
        <taxon>Arthropoda</taxon>
        <taxon>Crustacea</taxon>
        <taxon>Multicrustacea</taxon>
        <taxon>Hexanauplia</taxon>
        <taxon>Copepoda</taxon>
        <taxon>Siphonostomatoida</taxon>
        <taxon>Caligidae</taxon>
        <taxon>Lepeophtheirus</taxon>
    </lineage>
</organism>